<proteinExistence type="inferred from homology"/>
<reference evidence="6 7" key="1">
    <citation type="journal article" name="Sci. Rep.">
        <title>Genome-scale phylogenetic analyses confirm Olpidium as the closest living zoosporic fungus to the non-flagellated, terrestrial fungi.</title>
        <authorList>
            <person name="Chang Y."/>
            <person name="Rochon D."/>
            <person name="Sekimoto S."/>
            <person name="Wang Y."/>
            <person name="Chovatia M."/>
            <person name="Sandor L."/>
            <person name="Salamov A."/>
            <person name="Grigoriev I.V."/>
            <person name="Stajich J.E."/>
            <person name="Spatafora J.W."/>
        </authorList>
    </citation>
    <scope>NUCLEOTIDE SEQUENCE [LARGE SCALE GENOMIC DNA]</scope>
    <source>
        <strain evidence="6">S191</strain>
    </source>
</reference>
<dbReference type="Pfam" id="PF00756">
    <property type="entry name" value="Esterase"/>
    <property type="match status" value="1"/>
</dbReference>
<dbReference type="SUPFAM" id="SSF53474">
    <property type="entry name" value="alpha/beta-Hydrolases"/>
    <property type="match status" value="1"/>
</dbReference>
<dbReference type="EMBL" id="JAEFCI010002209">
    <property type="protein sequence ID" value="KAG5462378.1"/>
    <property type="molecule type" value="Genomic_DNA"/>
</dbReference>
<keyword evidence="4" id="KW-0719">Serine esterase</keyword>
<dbReference type="AlphaFoldDB" id="A0A8H8A0G5"/>
<dbReference type="GO" id="GO:0005829">
    <property type="term" value="C:cytosol"/>
    <property type="evidence" value="ECO:0007669"/>
    <property type="project" value="TreeGrafter"/>
</dbReference>
<accession>A0A8H8A0G5</accession>
<dbReference type="Proteomes" id="UP000673691">
    <property type="component" value="Unassembled WGS sequence"/>
</dbReference>
<comment type="caution">
    <text evidence="6">The sequence shown here is derived from an EMBL/GenBank/DDBJ whole genome shotgun (WGS) entry which is preliminary data.</text>
</comment>
<keyword evidence="5 6" id="KW-0378">Hydrolase</keyword>
<evidence type="ECO:0000256" key="3">
    <source>
        <dbReference type="ARBA" id="ARBA00016774"/>
    </source>
</evidence>
<evidence type="ECO:0000256" key="2">
    <source>
        <dbReference type="ARBA" id="ARBA00012479"/>
    </source>
</evidence>
<dbReference type="GO" id="GO:0046294">
    <property type="term" value="P:formaldehyde catabolic process"/>
    <property type="evidence" value="ECO:0007669"/>
    <property type="project" value="InterPro"/>
</dbReference>
<comment type="similarity">
    <text evidence="1">Belongs to the esterase D family.</text>
</comment>
<evidence type="ECO:0000313" key="6">
    <source>
        <dbReference type="EMBL" id="KAG5462378.1"/>
    </source>
</evidence>
<dbReference type="Gene3D" id="3.40.50.1820">
    <property type="entry name" value="alpha/beta hydrolase"/>
    <property type="match status" value="1"/>
</dbReference>
<protein>
    <recommendedName>
        <fullName evidence="3">S-formylglutathione hydrolase</fullName>
        <ecNumber evidence="2">3.1.2.12</ecNumber>
    </recommendedName>
</protein>
<dbReference type="InterPro" id="IPR000801">
    <property type="entry name" value="Esterase-like"/>
</dbReference>
<dbReference type="PANTHER" id="PTHR10061:SF0">
    <property type="entry name" value="S-FORMYLGLUTATHIONE HYDROLASE"/>
    <property type="match status" value="1"/>
</dbReference>
<dbReference type="PANTHER" id="PTHR10061">
    <property type="entry name" value="S-FORMYLGLUTATHIONE HYDROLASE"/>
    <property type="match status" value="1"/>
</dbReference>
<evidence type="ECO:0000256" key="1">
    <source>
        <dbReference type="ARBA" id="ARBA00005622"/>
    </source>
</evidence>
<dbReference type="InterPro" id="IPR029058">
    <property type="entry name" value="AB_hydrolase_fold"/>
</dbReference>
<dbReference type="OrthoDB" id="420518at2759"/>
<dbReference type="GO" id="GO:0018738">
    <property type="term" value="F:S-formylglutathione hydrolase activity"/>
    <property type="evidence" value="ECO:0007669"/>
    <property type="project" value="UniProtKB-EC"/>
</dbReference>
<dbReference type="InterPro" id="IPR014186">
    <property type="entry name" value="S-formylglutathione_hydrol"/>
</dbReference>
<keyword evidence="7" id="KW-1185">Reference proteome</keyword>
<name>A0A8H8A0G5_9FUNG</name>
<evidence type="ECO:0000313" key="7">
    <source>
        <dbReference type="Proteomes" id="UP000673691"/>
    </source>
</evidence>
<dbReference type="GO" id="GO:0052689">
    <property type="term" value="F:carboxylic ester hydrolase activity"/>
    <property type="evidence" value="ECO:0007669"/>
    <property type="project" value="UniProtKB-KW"/>
</dbReference>
<gene>
    <name evidence="6" type="ORF">BJ554DRAFT_5302</name>
</gene>
<dbReference type="EC" id="3.1.2.12" evidence="2"/>
<sequence>MALKELARSKAFGGHVVKFSHQAACLGGLDANFNVYLPPKAAAGGRVPVLFCLAGLTCTEDNFIQKSGAIRKASQLGIALVCPDTSPRGANVEGEDDSWDFGTGAGFYVDATEEKWKSHYRMYTYIVDELPKAVQEELPLVSHDNDRRVVPVAFSCAGRRGCSCHRKIGPGPLLNNWPLHGWSRCVDNLSQEPRKIQGFLGSIGLRR</sequence>
<evidence type="ECO:0000256" key="4">
    <source>
        <dbReference type="ARBA" id="ARBA00022487"/>
    </source>
</evidence>
<evidence type="ECO:0000256" key="5">
    <source>
        <dbReference type="ARBA" id="ARBA00022801"/>
    </source>
</evidence>
<organism evidence="6 7">
    <name type="scientific">Olpidium bornovanus</name>
    <dbReference type="NCBI Taxonomy" id="278681"/>
    <lineage>
        <taxon>Eukaryota</taxon>
        <taxon>Fungi</taxon>
        <taxon>Fungi incertae sedis</taxon>
        <taxon>Olpidiomycota</taxon>
        <taxon>Olpidiomycotina</taxon>
        <taxon>Olpidiomycetes</taxon>
        <taxon>Olpidiales</taxon>
        <taxon>Olpidiaceae</taxon>
        <taxon>Olpidium</taxon>
    </lineage>
</organism>